<comment type="caution">
    <text evidence="4">The sequence shown here is derived from an EMBL/GenBank/DDBJ whole genome shotgun (WGS) entry which is preliminary data.</text>
</comment>
<dbReference type="PANTHER" id="PTHR10204:SF34">
    <property type="entry name" value="NAD(P)H DEHYDROGENASE [QUINONE] 1 ISOFORM 1"/>
    <property type="match status" value="1"/>
</dbReference>
<dbReference type="Pfam" id="PF02525">
    <property type="entry name" value="Flavodoxin_2"/>
    <property type="match status" value="1"/>
</dbReference>
<evidence type="ECO:0000256" key="2">
    <source>
        <dbReference type="ARBA" id="ARBA00023002"/>
    </source>
</evidence>
<dbReference type="Proteomes" id="UP000290819">
    <property type="component" value="Unassembled WGS sequence"/>
</dbReference>
<dbReference type="SUPFAM" id="SSF52218">
    <property type="entry name" value="Flavoproteins"/>
    <property type="match status" value="1"/>
</dbReference>
<dbReference type="PANTHER" id="PTHR10204">
    <property type="entry name" value="NAD P H OXIDOREDUCTASE-RELATED"/>
    <property type="match status" value="1"/>
</dbReference>
<feature type="domain" description="Flavodoxin-like fold" evidence="3">
    <location>
        <begin position="1"/>
        <end position="134"/>
    </location>
</feature>
<evidence type="ECO:0000256" key="1">
    <source>
        <dbReference type="ARBA" id="ARBA00006252"/>
    </source>
</evidence>
<sequence>MRALVVTAHPLEESFNCALRRTIVQTLNDAGHEVDVCDLYAENFQPVLDAGMRSRYFDPAVNRTGVEHYVERLFAAEALILCFPVWCFGPPAILKGFMDRVLIPGVSFALGDDGRMHPNLRHIRHLVGVTTYGRSRLDAWYIGDPPRRIITRYLRWFMAKDVRVRYLPLYNLHRSDALHEARDHAPFLQRVSSEMRKLG</sequence>
<proteinExistence type="inferred from homology"/>
<keyword evidence="5" id="KW-1185">Reference proteome</keyword>
<keyword evidence="2" id="KW-0560">Oxidoreductase</keyword>
<evidence type="ECO:0000313" key="5">
    <source>
        <dbReference type="Proteomes" id="UP000290819"/>
    </source>
</evidence>
<gene>
    <name evidence="4" type="ORF">B5V03_40660</name>
</gene>
<evidence type="ECO:0000259" key="3">
    <source>
        <dbReference type="Pfam" id="PF02525"/>
    </source>
</evidence>
<dbReference type="InterPro" id="IPR029039">
    <property type="entry name" value="Flavoprotein-like_sf"/>
</dbReference>
<dbReference type="EMBL" id="MZXW01000057">
    <property type="protein sequence ID" value="RXT33372.1"/>
    <property type="molecule type" value="Genomic_DNA"/>
</dbReference>
<dbReference type="RefSeq" id="WP_129276130.1">
    <property type="nucleotide sequence ID" value="NZ_MZXW01000057.1"/>
</dbReference>
<dbReference type="Gene3D" id="3.40.50.360">
    <property type="match status" value="1"/>
</dbReference>
<accession>A0A4V1P3G3</accession>
<protein>
    <recommendedName>
        <fullName evidence="3">Flavodoxin-like fold domain-containing protein</fullName>
    </recommendedName>
</protein>
<dbReference type="InterPro" id="IPR003680">
    <property type="entry name" value="Flavodoxin_fold"/>
</dbReference>
<dbReference type="OrthoDB" id="9798454at2"/>
<name>A0A4V1P3G3_9BRAD</name>
<dbReference type="AlphaFoldDB" id="A0A4V1P3G3"/>
<dbReference type="GO" id="GO:0005829">
    <property type="term" value="C:cytosol"/>
    <property type="evidence" value="ECO:0007669"/>
    <property type="project" value="TreeGrafter"/>
</dbReference>
<dbReference type="GO" id="GO:0003955">
    <property type="term" value="F:NAD(P)H dehydrogenase (quinone) activity"/>
    <property type="evidence" value="ECO:0007669"/>
    <property type="project" value="TreeGrafter"/>
</dbReference>
<reference evidence="4 5" key="1">
    <citation type="submission" date="2017-03" db="EMBL/GenBank/DDBJ databases">
        <authorList>
            <person name="Safronova V.I."/>
            <person name="Sazanova A.L."/>
            <person name="Chirak E.R."/>
        </authorList>
    </citation>
    <scope>NUCLEOTIDE SEQUENCE [LARGE SCALE GENOMIC DNA]</scope>
    <source>
        <strain evidence="4 5">Opo-243</strain>
    </source>
</reference>
<organism evidence="4 5">
    <name type="scientific">Bradyrhizobium betae</name>
    <dbReference type="NCBI Taxonomy" id="244734"/>
    <lineage>
        <taxon>Bacteria</taxon>
        <taxon>Pseudomonadati</taxon>
        <taxon>Pseudomonadota</taxon>
        <taxon>Alphaproteobacteria</taxon>
        <taxon>Hyphomicrobiales</taxon>
        <taxon>Nitrobacteraceae</taxon>
        <taxon>Bradyrhizobium</taxon>
    </lineage>
</organism>
<comment type="similarity">
    <text evidence="1">Belongs to the NAD(P)H dehydrogenase (quinone) family.</text>
</comment>
<evidence type="ECO:0000313" key="4">
    <source>
        <dbReference type="EMBL" id="RXT33372.1"/>
    </source>
</evidence>
<dbReference type="InterPro" id="IPR051545">
    <property type="entry name" value="NAD(P)H_dehydrogenase_qn"/>
</dbReference>